<feature type="transmembrane region" description="Helical" evidence="7">
    <location>
        <begin position="127"/>
        <end position="146"/>
    </location>
</feature>
<feature type="transmembrane region" description="Helical" evidence="7">
    <location>
        <begin position="326"/>
        <end position="349"/>
    </location>
</feature>
<dbReference type="InterPro" id="IPR038377">
    <property type="entry name" value="Na/Glc_symporter_sf"/>
</dbReference>
<evidence type="ECO:0000256" key="2">
    <source>
        <dbReference type="ARBA" id="ARBA00006434"/>
    </source>
</evidence>
<evidence type="ECO:0000256" key="3">
    <source>
        <dbReference type="ARBA" id="ARBA00022692"/>
    </source>
</evidence>
<comment type="subcellular location">
    <subcellularLocation>
        <location evidence="1">Membrane</location>
        <topology evidence="1">Multi-pass membrane protein</topology>
    </subcellularLocation>
</comment>
<protein>
    <submittedName>
        <fullName evidence="8">Na+:solute symporter</fullName>
    </submittedName>
</protein>
<feature type="transmembrane region" description="Helical" evidence="7">
    <location>
        <begin position="471"/>
        <end position="493"/>
    </location>
</feature>
<comment type="similarity">
    <text evidence="2 6">Belongs to the sodium:solute symporter (SSF) (TC 2.A.21) family.</text>
</comment>
<dbReference type="RefSeq" id="WP_171226904.1">
    <property type="nucleotide sequence ID" value="NZ_CP053085.1"/>
</dbReference>
<feature type="transmembrane region" description="Helical" evidence="7">
    <location>
        <begin position="152"/>
        <end position="172"/>
    </location>
</feature>
<dbReference type="PANTHER" id="PTHR11819">
    <property type="entry name" value="SOLUTE CARRIER FAMILY 5"/>
    <property type="match status" value="1"/>
</dbReference>
<dbReference type="PROSITE" id="PS50283">
    <property type="entry name" value="NA_SOLUT_SYMP_3"/>
    <property type="match status" value="1"/>
</dbReference>
<dbReference type="GO" id="GO:0005412">
    <property type="term" value="F:D-glucose:sodium symporter activity"/>
    <property type="evidence" value="ECO:0007669"/>
    <property type="project" value="TreeGrafter"/>
</dbReference>
<feature type="transmembrane region" description="Helical" evidence="7">
    <location>
        <begin position="417"/>
        <end position="441"/>
    </location>
</feature>
<evidence type="ECO:0000256" key="1">
    <source>
        <dbReference type="ARBA" id="ARBA00004141"/>
    </source>
</evidence>
<gene>
    <name evidence="8" type="ORF">HKW67_19105</name>
</gene>
<dbReference type="Pfam" id="PF00474">
    <property type="entry name" value="SSF"/>
    <property type="match status" value="1"/>
</dbReference>
<keyword evidence="9" id="KW-1185">Reference proteome</keyword>
<keyword evidence="3 7" id="KW-0812">Transmembrane</keyword>
<evidence type="ECO:0000256" key="6">
    <source>
        <dbReference type="RuleBase" id="RU362091"/>
    </source>
</evidence>
<feature type="transmembrane region" description="Helical" evidence="7">
    <location>
        <begin position="369"/>
        <end position="396"/>
    </location>
</feature>
<keyword evidence="4 7" id="KW-1133">Transmembrane helix</keyword>
<dbReference type="Proteomes" id="UP000500938">
    <property type="component" value="Chromosome"/>
</dbReference>
<dbReference type="KEGG" id="ggr:HKW67_19105"/>
<feature type="transmembrane region" description="Helical" evidence="7">
    <location>
        <begin position="6"/>
        <end position="26"/>
    </location>
</feature>
<dbReference type="PANTHER" id="PTHR11819:SF77">
    <property type="entry name" value="SODIUM_GLUCOSE COTRANSPORT PROTEIN"/>
    <property type="match status" value="1"/>
</dbReference>
<accession>A0A6M4IUM3</accession>
<feature type="transmembrane region" description="Helical" evidence="7">
    <location>
        <begin position="567"/>
        <end position="588"/>
    </location>
</feature>
<sequence>MNISWIDWVIAAASILVCFVPALFLAKRSGASTSEFFASGRSVPWWLAGLSMVATTFSSDTPNWVTEQVRRYGVAGNWQWWAFVLTGVATVFFFARLWRRSGVMTDLEFYELRYSGKSASVVRGFRAVYLGLFFNCFIMGMVTLAACKIANILFGLAPWQTIVICGVLNVAFAAHSGLWGVLVIDMIQFFIKMTAVFAAAWFSLVEVGRRLAGEPSGWLGLKLLTERLSTLQVVQSTTANAQPVMSVKDGTGQPILDMLPNFSMSELALMIFILPIAVSWWANWYPGAEPGGGSYIAQRMLASKSEKDSLGGTLFFNIAHYVLRPWPWIITALCSIIVYPDLASIQAAFPNADASLIGHDSAFPAMLKFLPVGFVGLMIGGLLAANSSTILTHLNWGSSYLVHDFYRRFIKKDGSEAHYVNAGRLSTIVLYIVAALLSLTMSSAQQAFQVLLSIGAGTGLLYIARWFWWRVSAWCEIVAMVMSLITSLAVPYFMPGAGFATTTIVQVGITTVAWLITAFVGPTTDRATLIAFVQKVKPVGGGWSELRAAAGVSDADVAQENRIGAAFAGWISGCVVIWSSLFAIGNFLYASGDPSRLKTAWILTAVLAVSGFVLLRVTQQLWTDSTASQAREDARVARG</sequence>
<dbReference type="AlphaFoldDB" id="A0A6M4IUM3"/>
<feature type="transmembrane region" description="Helical" evidence="7">
    <location>
        <begin position="600"/>
        <end position="618"/>
    </location>
</feature>
<feature type="transmembrane region" description="Helical" evidence="7">
    <location>
        <begin position="499"/>
        <end position="520"/>
    </location>
</feature>
<feature type="transmembrane region" description="Helical" evidence="7">
    <location>
        <begin position="447"/>
        <end position="464"/>
    </location>
</feature>
<dbReference type="EMBL" id="CP053085">
    <property type="protein sequence ID" value="QJR37469.1"/>
    <property type="molecule type" value="Genomic_DNA"/>
</dbReference>
<reference evidence="8 9" key="1">
    <citation type="submission" date="2020-05" db="EMBL/GenBank/DDBJ databases">
        <title>Complete genome sequence of Gemmatimonas greenlandica TET16.</title>
        <authorList>
            <person name="Zeng Y."/>
        </authorList>
    </citation>
    <scope>NUCLEOTIDE SEQUENCE [LARGE SCALE GENOMIC DNA]</scope>
    <source>
        <strain evidence="8 9">TET16</strain>
    </source>
</reference>
<evidence type="ECO:0000256" key="5">
    <source>
        <dbReference type="ARBA" id="ARBA00023136"/>
    </source>
</evidence>
<dbReference type="InterPro" id="IPR001734">
    <property type="entry name" value="Na/solute_symporter"/>
</dbReference>
<keyword evidence="5 7" id="KW-0472">Membrane</keyword>
<evidence type="ECO:0000313" key="9">
    <source>
        <dbReference type="Proteomes" id="UP000500938"/>
    </source>
</evidence>
<evidence type="ECO:0000313" key="8">
    <source>
        <dbReference type="EMBL" id="QJR37469.1"/>
    </source>
</evidence>
<feature type="transmembrane region" description="Helical" evidence="7">
    <location>
        <begin position="38"/>
        <end position="58"/>
    </location>
</feature>
<name>A0A6M4IUM3_9BACT</name>
<evidence type="ECO:0000256" key="7">
    <source>
        <dbReference type="SAM" id="Phobius"/>
    </source>
</evidence>
<evidence type="ECO:0000256" key="4">
    <source>
        <dbReference type="ARBA" id="ARBA00022989"/>
    </source>
</evidence>
<dbReference type="Gene3D" id="1.20.1730.10">
    <property type="entry name" value="Sodium/glucose cotransporter"/>
    <property type="match status" value="1"/>
</dbReference>
<dbReference type="GO" id="GO:0005886">
    <property type="term" value="C:plasma membrane"/>
    <property type="evidence" value="ECO:0007669"/>
    <property type="project" value="TreeGrafter"/>
</dbReference>
<feature type="transmembrane region" description="Helical" evidence="7">
    <location>
        <begin position="78"/>
        <end position="98"/>
    </location>
</feature>
<organism evidence="8 9">
    <name type="scientific">Gemmatimonas groenlandica</name>
    <dbReference type="NCBI Taxonomy" id="2732249"/>
    <lineage>
        <taxon>Bacteria</taxon>
        <taxon>Pseudomonadati</taxon>
        <taxon>Gemmatimonadota</taxon>
        <taxon>Gemmatimonadia</taxon>
        <taxon>Gemmatimonadales</taxon>
        <taxon>Gemmatimonadaceae</taxon>
        <taxon>Gemmatimonas</taxon>
    </lineage>
</organism>
<proteinExistence type="inferred from homology"/>
<dbReference type="CDD" id="cd11477">
    <property type="entry name" value="SLC5sbd_u1"/>
    <property type="match status" value="1"/>
</dbReference>